<accession>M2T956</accession>
<keyword evidence="2" id="KW-1185">Reference proteome</keyword>
<reference evidence="1 2" key="1">
    <citation type="journal article" date="2012" name="PLoS Pathog.">
        <title>Diverse lifestyles and strategies of plant pathogenesis encoded in the genomes of eighteen Dothideomycetes fungi.</title>
        <authorList>
            <person name="Ohm R.A."/>
            <person name="Feau N."/>
            <person name="Henrissat B."/>
            <person name="Schoch C.L."/>
            <person name="Horwitz B.A."/>
            <person name="Barry K.W."/>
            <person name="Condon B.J."/>
            <person name="Copeland A.C."/>
            <person name="Dhillon B."/>
            <person name="Glaser F."/>
            <person name="Hesse C.N."/>
            <person name="Kosti I."/>
            <person name="LaButti K."/>
            <person name="Lindquist E.A."/>
            <person name="Lucas S."/>
            <person name="Salamov A.A."/>
            <person name="Bradshaw R.E."/>
            <person name="Ciuffetti L."/>
            <person name="Hamelin R.C."/>
            <person name="Kema G.H.J."/>
            <person name="Lawrence C."/>
            <person name="Scott J.A."/>
            <person name="Spatafora J.W."/>
            <person name="Turgeon B.G."/>
            <person name="de Wit P.J.G.M."/>
            <person name="Zhong S."/>
            <person name="Goodwin S.B."/>
            <person name="Grigoriev I.V."/>
        </authorList>
    </citation>
    <scope>NUCLEOTIDE SEQUENCE [LARGE SCALE GENOMIC DNA]</scope>
    <source>
        <strain evidence="2">C5 / ATCC 48332 / race O</strain>
    </source>
</reference>
<dbReference type="EMBL" id="KB445572">
    <property type="protein sequence ID" value="EMD94090.1"/>
    <property type="molecule type" value="Genomic_DNA"/>
</dbReference>
<dbReference type="Proteomes" id="UP000016936">
    <property type="component" value="Unassembled WGS sequence"/>
</dbReference>
<dbReference type="OrthoDB" id="10347591at2759"/>
<organism evidence="1 2">
    <name type="scientific">Cochliobolus heterostrophus (strain C5 / ATCC 48332 / race O)</name>
    <name type="common">Southern corn leaf blight fungus</name>
    <name type="synonym">Bipolaris maydis</name>
    <dbReference type="NCBI Taxonomy" id="701091"/>
    <lineage>
        <taxon>Eukaryota</taxon>
        <taxon>Fungi</taxon>
        <taxon>Dikarya</taxon>
        <taxon>Ascomycota</taxon>
        <taxon>Pezizomycotina</taxon>
        <taxon>Dothideomycetes</taxon>
        <taxon>Pleosporomycetidae</taxon>
        <taxon>Pleosporales</taxon>
        <taxon>Pleosporineae</taxon>
        <taxon>Pleosporaceae</taxon>
        <taxon>Bipolaris</taxon>
    </lineage>
</organism>
<proteinExistence type="predicted"/>
<sequence>MLWISAAYDGLQTIGHRHPMRIESRFTWLISTTFPNDTPGFLCIAIRDVMTFKRAVFACLCTGFKAEETSICQKGTGVGSVHDVPRSCRVPGHDLVHNTAPQNAL</sequence>
<dbReference type="HOGENOM" id="CLU_2333338_0_0_1"/>
<gene>
    <name evidence="1" type="ORF">COCHEDRAFT_1020197</name>
</gene>
<reference evidence="2" key="2">
    <citation type="journal article" date="2013" name="PLoS Genet.">
        <title>Comparative genome structure, secondary metabolite, and effector coding capacity across Cochliobolus pathogens.</title>
        <authorList>
            <person name="Condon B.J."/>
            <person name="Leng Y."/>
            <person name="Wu D."/>
            <person name="Bushley K.E."/>
            <person name="Ohm R.A."/>
            <person name="Otillar R."/>
            <person name="Martin J."/>
            <person name="Schackwitz W."/>
            <person name="Grimwood J."/>
            <person name="MohdZainudin N."/>
            <person name="Xue C."/>
            <person name="Wang R."/>
            <person name="Manning V.A."/>
            <person name="Dhillon B."/>
            <person name="Tu Z.J."/>
            <person name="Steffenson B.J."/>
            <person name="Salamov A."/>
            <person name="Sun H."/>
            <person name="Lowry S."/>
            <person name="LaButti K."/>
            <person name="Han J."/>
            <person name="Copeland A."/>
            <person name="Lindquist E."/>
            <person name="Barry K."/>
            <person name="Schmutz J."/>
            <person name="Baker S.E."/>
            <person name="Ciuffetti L.M."/>
            <person name="Grigoriev I.V."/>
            <person name="Zhong S."/>
            <person name="Turgeon B.G."/>
        </authorList>
    </citation>
    <scope>NUCLEOTIDE SEQUENCE [LARGE SCALE GENOMIC DNA]</scope>
    <source>
        <strain evidence="2">C5 / ATCC 48332 / race O</strain>
    </source>
</reference>
<evidence type="ECO:0000313" key="2">
    <source>
        <dbReference type="Proteomes" id="UP000016936"/>
    </source>
</evidence>
<evidence type="ECO:0000313" key="1">
    <source>
        <dbReference type="EMBL" id="EMD94090.1"/>
    </source>
</evidence>
<name>M2T956_COCH5</name>
<dbReference type="AlphaFoldDB" id="M2T956"/>
<protein>
    <submittedName>
        <fullName evidence="1">Uncharacterized protein</fullName>
    </submittedName>
</protein>